<evidence type="ECO:0000259" key="4">
    <source>
        <dbReference type="PROSITE" id="PS51898"/>
    </source>
</evidence>
<evidence type="ECO:0000256" key="1">
    <source>
        <dbReference type="ARBA" id="ARBA00023125"/>
    </source>
</evidence>
<dbReference type="GO" id="GO:0006310">
    <property type="term" value="P:DNA recombination"/>
    <property type="evidence" value="ECO:0007669"/>
    <property type="project" value="UniProtKB-KW"/>
</dbReference>
<protein>
    <recommendedName>
        <fullName evidence="8">Tyr recombinase domain-containing protein</fullName>
    </recommendedName>
</protein>
<dbReference type="InterPro" id="IPR011010">
    <property type="entry name" value="DNA_brk_join_enz"/>
</dbReference>
<evidence type="ECO:0000313" key="7">
    <source>
        <dbReference type="Proteomes" id="UP000070657"/>
    </source>
</evidence>
<dbReference type="PROSITE" id="PS51900">
    <property type="entry name" value="CB"/>
    <property type="match status" value="1"/>
</dbReference>
<dbReference type="InterPro" id="IPR013762">
    <property type="entry name" value="Integrase-like_cat_sf"/>
</dbReference>
<name>A0A133UG02_9EURY</name>
<dbReference type="Gene3D" id="1.10.150.130">
    <property type="match status" value="1"/>
</dbReference>
<dbReference type="PROSITE" id="PS51898">
    <property type="entry name" value="TYR_RECOMBINASE"/>
    <property type="match status" value="1"/>
</dbReference>
<evidence type="ECO:0008006" key="8">
    <source>
        <dbReference type="Google" id="ProtNLM"/>
    </source>
</evidence>
<dbReference type="CDD" id="cd00397">
    <property type="entry name" value="DNA_BRE_C"/>
    <property type="match status" value="1"/>
</dbReference>
<dbReference type="AlphaFoldDB" id="A0A133UG02"/>
<dbReference type="GO" id="GO:0003677">
    <property type="term" value="F:DNA binding"/>
    <property type="evidence" value="ECO:0007669"/>
    <property type="project" value="UniProtKB-UniRule"/>
</dbReference>
<dbReference type="InterPro" id="IPR050090">
    <property type="entry name" value="Tyrosine_recombinase_XerCD"/>
</dbReference>
<dbReference type="InterPro" id="IPR010998">
    <property type="entry name" value="Integrase_recombinase_N"/>
</dbReference>
<dbReference type="InterPro" id="IPR002104">
    <property type="entry name" value="Integrase_catalytic"/>
</dbReference>
<organism evidence="6 7">
    <name type="scientific">candidate division MSBL1 archaeon SCGC-AAA259E22</name>
    <dbReference type="NCBI Taxonomy" id="1698265"/>
    <lineage>
        <taxon>Archaea</taxon>
        <taxon>Methanobacteriati</taxon>
        <taxon>Methanobacteriota</taxon>
        <taxon>candidate division MSBL1</taxon>
    </lineage>
</organism>
<feature type="domain" description="Core-binding (CB)" evidence="5">
    <location>
        <begin position="8"/>
        <end position="87"/>
    </location>
</feature>
<dbReference type="EMBL" id="LHXP01000029">
    <property type="protein sequence ID" value="KXA93094.1"/>
    <property type="molecule type" value="Genomic_DNA"/>
</dbReference>
<proteinExistence type="predicted"/>
<dbReference type="InterPro" id="IPR044068">
    <property type="entry name" value="CB"/>
</dbReference>
<dbReference type="SUPFAM" id="SSF56349">
    <property type="entry name" value="DNA breaking-rejoining enzymes"/>
    <property type="match status" value="1"/>
</dbReference>
<gene>
    <name evidence="6" type="ORF">AKJ66_02765</name>
</gene>
<evidence type="ECO:0000313" key="6">
    <source>
        <dbReference type="EMBL" id="KXA93094.1"/>
    </source>
</evidence>
<dbReference type="Pfam" id="PF00589">
    <property type="entry name" value="Phage_integrase"/>
    <property type="match status" value="1"/>
</dbReference>
<dbReference type="GO" id="GO:0015074">
    <property type="term" value="P:DNA integration"/>
    <property type="evidence" value="ECO:0007669"/>
    <property type="project" value="InterPro"/>
</dbReference>
<accession>A0A133UG02</accession>
<dbReference type="Gene3D" id="1.10.443.10">
    <property type="entry name" value="Intergrase catalytic core"/>
    <property type="match status" value="1"/>
</dbReference>
<dbReference type="PANTHER" id="PTHR30349">
    <property type="entry name" value="PHAGE INTEGRASE-RELATED"/>
    <property type="match status" value="1"/>
</dbReference>
<reference evidence="6 7" key="1">
    <citation type="journal article" date="2016" name="Sci. Rep.">
        <title>Metabolic traits of an uncultured archaeal lineage -MSBL1- from brine pools of the Red Sea.</title>
        <authorList>
            <person name="Mwirichia R."/>
            <person name="Alam I."/>
            <person name="Rashid M."/>
            <person name="Vinu M."/>
            <person name="Ba-Alawi W."/>
            <person name="Anthony Kamau A."/>
            <person name="Kamanda Ngugi D."/>
            <person name="Goker M."/>
            <person name="Klenk H.P."/>
            <person name="Bajic V."/>
            <person name="Stingl U."/>
        </authorList>
    </citation>
    <scope>NUCLEOTIDE SEQUENCE [LARGE SCALE GENOMIC DNA]</scope>
    <source>
        <strain evidence="6">SCGC-AAA259E22</strain>
    </source>
</reference>
<evidence type="ECO:0000259" key="5">
    <source>
        <dbReference type="PROSITE" id="PS51900"/>
    </source>
</evidence>
<evidence type="ECO:0000256" key="3">
    <source>
        <dbReference type="PROSITE-ProRule" id="PRU01248"/>
    </source>
</evidence>
<dbReference type="Proteomes" id="UP000070657">
    <property type="component" value="Unassembled WGS sequence"/>
</dbReference>
<evidence type="ECO:0000256" key="2">
    <source>
        <dbReference type="ARBA" id="ARBA00023172"/>
    </source>
</evidence>
<sequence>MGDLRFPAEGCLIEPDFLIELKANGLKASSLKNYRVAVQSLSTLGKDPRGMDKADLVRWSAELNDRCAESTAKRYRTCVKRYFKWLKNGDLNGDDYPQCVEWMESGGKKRRLPKEILSLDEIEGLAEVAERLRDEALVWAGYESGCRSGELLGLKIRDVEFDGYGGQIVVDGKTGERRIRLVESVQHLKDWLSEHPKGSDPDAPIWLSRKGGSLARWSWSRILKKLAEKGGIVKRVHPHLLRHSRATHLAAHGVNEAQLREIFGWTRDSNMPAIYVHLSGRDTDTAILNLYGIDSGSEKNGFYSGSKGSKCPRCGKSNPEGANFCNG</sequence>
<feature type="domain" description="Tyr recombinase" evidence="4">
    <location>
        <begin position="112"/>
        <end position="288"/>
    </location>
</feature>
<comment type="caution">
    <text evidence="6">The sequence shown here is derived from an EMBL/GenBank/DDBJ whole genome shotgun (WGS) entry which is preliminary data.</text>
</comment>
<keyword evidence="7" id="KW-1185">Reference proteome</keyword>
<keyword evidence="2" id="KW-0233">DNA recombination</keyword>
<dbReference type="PANTHER" id="PTHR30349:SF87">
    <property type="entry name" value="TRANSPOSASE A"/>
    <property type="match status" value="1"/>
</dbReference>
<keyword evidence="1 3" id="KW-0238">DNA-binding</keyword>